<protein>
    <submittedName>
        <fullName evidence="2">Prefoldin subunit 5</fullName>
    </submittedName>
</protein>
<evidence type="ECO:0000256" key="1">
    <source>
        <dbReference type="SAM" id="Coils"/>
    </source>
</evidence>
<dbReference type="InterPro" id="IPR037208">
    <property type="entry name" value="Spo0E-like_sf"/>
</dbReference>
<keyword evidence="3" id="KW-1185">Reference proteome</keyword>
<accession>A0ABT9WPA5</accession>
<evidence type="ECO:0000313" key="2">
    <source>
        <dbReference type="EMBL" id="MDQ0174600.1"/>
    </source>
</evidence>
<dbReference type="InterPro" id="IPR036638">
    <property type="entry name" value="HLH_DNA-bd_sf"/>
</dbReference>
<comment type="caution">
    <text evidence="2">The sequence shown here is derived from an EMBL/GenBank/DDBJ whole genome shotgun (WGS) entry which is preliminary data.</text>
</comment>
<dbReference type="RefSeq" id="WP_307226211.1">
    <property type="nucleotide sequence ID" value="NZ_JAUSTT010000002.1"/>
</dbReference>
<organism evidence="2 3">
    <name type="scientific">Bacillus chungangensis</name>
    <dbReference type="NCBI Taxonomy" id="587633"/>
    <lineage>
        <taxon>Bacteria</taxon>
        <taxon>Bacillati</taxon>
        <taxon>Bacillota</taxon>
        <taxon>Bacilli</taxon>
        <taxon>Bacillales</taxon>
        <taxon>Bacillaceae</taxon>
        <taxon>Bacillus</taxon>
    </lineage>
</organism>
<dbReference type="Pfam" id="PF09388">
    <property type="entry name" value="SpoOE-like"/>
    <property type="match status" value="1"/>
</dbReference>
<dbReference type="EMBL" id="JAUSTT010000002">
    <property type="protein sequence ID" value="MDQ0174600.1"/>
    <property type="molecule type" value="Genomic_DNA"/>
</dbReference>
<dbReference type="Gene3D" id="4.10.280.10">
    <property type="entry name" value="Helix-loop-helix DNA-binding domain"/>
    <property type="match status" value="1"/>
</dbReference>
<evidence type="ECO:0000313" key="3">
    <source>
        <dbReference type="Proteomes" id="UP001223586"/>
    </source>
</evidence>
<dbReference type="SUPFAM" id="SSF140500">
    <property type="entry name" value="BAS1536-like"/>
    <property type="match status" value="1"/>
</dbReference>
<dbReference type="Proteomes" id="UP001223586">
    <property type="component" value="Unassembled WGS sequence"/>
</dbReference>
<proteinExistence type="predicted"/>
<gene>
    <name evidence="2" type="ORF">J2S08_000433</name>
</gene>
<feature type="coiled-coil region" evidence="1">
    <location>
        <begin position="3"/>
        <end position="54"/>
    </location>
</feature>
<keyword evidence="1" id="KW-0175">Coiled coil</keyword>
<name>A0ABT9WPA5_9BACI</name>
<sequence length="56" mass="6608">MSNNKLEDLSRKIEKLRKQLNELGKVKSLYDPEVVDTSQKLDELLNEYERLKNTIS</sequence>
<dbReference type="InterPro" id="IPR018540">
    <property type="entry name" value="Spo0E-like"/>
</dbReference>
<reference evidence="2 3" key="1">
    <citation type="submission" date="2023-07" db="EMBL/GenBank/DDBJ databases">
        <title>Genomic Encyclopedia of Type Strains, Phase IV (KMG-IV): sequencing the most valuable type-strain genomes for metagenomic binning, comparative biology and taxonomic classification.</title>
        <authorList>
            <person name="Goeker M."/>
        </authorList>
    </citation>
    <scope>NUCLEOTIDE SEQUENCE [LARGE SCALE GENOMIC DNA]</scope>
    <source>
        <strain evidence="2 3">DSM 23837</strain>
    </source>
</reference>